<feature type="domain" description="SusE outer membrane protein" evidence="2">
    <location>
        <begin position="29"/>
        <end position="129"/>
    </location>
</feature>
<dbReference type="RefSeq" id="WP_113664433.1">
    <property type="nucleotide sequence ID" value="NZ_JBIPCZ010000004.1"/>
</dbReference>
<feature type="chain" id="PRO_5019816420" evidence="1">
    <location>
        <begin position="21"/>
        <end position="332"/>
    </location>
</feature>
<dbReference type="InterPro" id="IPR032187">
    <property type="entry name" value="SusF/SusE-like_C"/>
</dbReference>
<dbReference type="OrthoDB" id="975117at2"/>
<dbReference type="EMBL" id="QNVY02000001">
    <property type="protein sequence ID" value="RYJ53575.1"/>
    <property type="molecule type" value="Genomic_DNA"/>
</dbReference>
<feature type="signal peptide" evidence="1">
    <location>
        <begin position="1"/>
        <end position="20"/>
    </location>
</feature>
<feature type="domain" description="Outer membrane protein SusF/SusE-like C-terminal" evidence="3">
    <location>
        <begin position="245"/>
        <end position="328"/>
    </location>
</feature>
<dbReference type="GO" id="GO:0019867">
    <property type="term" value="C:outer membrane"/>
    <property type="evidence" value="ECO:0007669"/>
    <property type="project" value="InterPro"/>
</dbReference>
<dbReference type="Gene3D" id="2.60.40.3620">
    <property type="match status" value="2"/>
</dbReference>
<dbReference type="Proteomes" id="UP000253235">
    <property type="component" value="Unassembled WGS sequence"/>
</dbReference>
<comment type="caution">
    <text evidence="4">The sequence shown here is derived from an EMBL/GenBank/DDBJ whole genome shotgun (WGS) entry which is preliminary data.</text>
</comment>
<organism evidence="4 5">
    <name type="scientific">Flavobacterium petrolei</name>
    <dbReference type="NCBI Taxonomy" id="2259594"/>
    <lineage>
        <taxon>Bacteria</taxon>
        <taxon>Pseudomonadati</taxon>
        <taxon>Bacteroidota</taxon>
        <taxon>Flavobacteriia</taxon>
        <taxon>Flavobacteriales</taxon>
        <taxon>Flavobacteriaceae</taxon>
        <taxon>Flavobacterium</taxon>
    </lineage>
</organism>
<evidence type="ECO:0000259" key="3">
    <source>
        <dbReference type="Pfam" id="PF16411"/>
    </source>
</evidence>
<dbReference type="CDD" id="cd12956">
    <property type="entry name" value="CBM_SusE-F_like"/>
    <property type="match status" value="2"/>
</dbReference>
<evidence type="ECO:0000259" key="2">
    <source>
        <dbReference type="Pfam" id="PF14292"/>
    </source>
</evidence>
<keyword evidence="5" id="KW-1185">Reference proteome</keyword>
<dbReference type="InterPro" id="IPR025970">
    <property type="entry name" value="SusE"/>
</dbReference>
<evidence type="ECO:0000313" key="5">
    <source>
        <dbReference type="Proteomes" id="UP000253235"/>
    </source>
</evidence>
<dbReference type="PROSITE" id="PS51257">
    <property type="entry name" value="PROKAR_LIPOPROTEIN"/>
    <property type="match status" value="1"/>
</dbReference>
<reference evidence="4 5" key="1">
    <citation type="submission" date="2019-01" db="EMBL/GenBank/DDBJ databases">
        <title>Flavobacterium sp. nov. isolated from arctic soil.</title>
        <authorList>
            <person name="Kim D.-U."/>
        </authorList>
    </citation>
    <scope>NUCLEOTIDE SEQUENCE [LARGE SCALE GENOMIC DNA]</scope>
    <source>
        <strain evidence="4 5">Kopri-42</strain>
    </source>
</reference>
<evidence type="ECO:0000256" key="1">
    <source>
        <dbReference type="SAM" id="SignalP"/>
    </source>
</evidence>
<name>A0A482TLA2_9FLAO</name>
<dbReference type="GO" id="GO:2001070">
    <property type="term" value="F:starch binding"/>
    <property type="evidence" value="ECO:0007669"/>
    <property type="project" value="InterPro"/>
</dbReference>
<dbReference type="Pfam" id="PF14292">
    <property type="entry name" value="SusE"/>
    <property type="match status" value="1"/>
</dbReference>
<protein>
    <submittedName>
        <fullName evidence="4">SusF/SusE family outer membrane protein</fullName>
    </submittedName>
</protein>
<proteinExistence type="predicted"/>
<evidence type="ECO:0000313" key="4">
    <source>
        <dbReference type="EMBL" id="RYJ53575.1"/>
    </source>
</evidence>
<gene>
    <name evidence="4" type="ORF">DR871_005875</name>
</gene>
<dbReference type="AlphaFoldDB" id="A0A482TLA2"/>
<sequence length="332" mass="35606">MKNSIKCLIAFISLISLSCANDVEDVQALTADSSLKLLTPTSDFNLVLDGAKLNDLATTLVWNDPANVTGATITYTVQAAKTGTNFATPVVVGTTTNQFLDVTVGNLDATAKSLGLPALIEGQMEIRIKSSISAETSNFYTLKVTPYLPNWGIIGGATPLGWDKSTDMAFNPISGTYSISLALTTGEFKFRLDNAWTTNYGDDGNNLSLESGAANIPVTAGNYTIVANFTTKTYTITPIIDAWGIIGDATTTGWDSDTLLDYNPTTKKYSITMKMKLGSFKFRLNHDWGTNYGDDGNNLSLDNGGSNIAITDAGTYYITVDFTGLTYTIKKI</sequence>
<accession>A0A482TLA2</accession>
<dbReference type="Pfam" id="PF16411">
    <property type="entry name" value="SusF_SusE"/>
    <property type="match status" value="1"/>
</dbReference>
<keyword evidence="1" id="KW-0732">Signal</keyword>